<evidence type="ECO:0008006" key="4">
    <source>
        <dbReference type="Google" id="ProtNLM"/>
    </source>
</evidence>
<reference evidence="3" key="1">
    <citation type="journal article" date="2014" name="Front. Microbiol.">
        <title>High frequency of phylogenetically diverse reductive dehalogenase-homologous genes in deep subseafloor sedimentary metagenomes.</title>
        <authorList>
            <person name="Kawai M."/>
            <person name="Futagami T."/>
            <person name="Toyoda A."/>
            <person name="Takaki Y."/>
            <person name="Nishi S."/>
            <person name="Hori S."/>
            <person name="Arai W."/>
            <person name="Tsubouchi T."/>
            <person name="Morono Y."/>
            <person name="Uchiyama I."/>
            <person name="Ito T."/>
            <person name="Fujiyama A."/>
            <person name="Inagaki F."/>
            <person name="Takami H."/>
        </authorList>
    </citation>
    <scope>NUCLEOTIDE SEQUENCE</scope>
    <source>
        <strain evidence="3">Expedition CK06-06</strain>
    </source>
</reference>
<dbReference type="InterPro" id="IPR029460">
    <property type="entry name" value="DNAPol_HHH"/>
</dbReference>
<organism evidence="3">
    <name type="scientific">marine sediment metagenome</name>
    <dbReference type="NCBI Taxonomy" id="412755"/>
    <lineage>
        <taxon>unclassified sequences</taxon>
        <taxon>metagenomes</taxon>
        <taxon>ecological metagenomes</taxon>
    </lineage>
</organism>
<evidence type="ECO:0000313" key="3">
    <source>
        <dbReference type="EMBL" id="GAH73313.1"/>
    </source>
</evidence>
<proteinExistence type="predicted"/>
<evidence type="ECO:0000259" key="2">
    <source>
        <dbReference type="Pfam" id="PF17657"/>
    </source>
</evidence>
<dbReference type="InterPro" id="IPR004805">
    <property type="entry name" value="DnaE2/DnaE/PolC"/>
</dbReference>
<dbReference type="PANTHER" id="PTHR32294">
    <property type="entry name" value="DNA POLYMERASE III SUBUNIT ALPHA"/>
    <property type="match status" value="1"/>
</dbReference>
<dbReference type="GO" id="GO:0008408">
    <property type="term" value="F:3'-5' exonuclease activity"/>
    <property type="evidence" value="ECO:0007669"/>
    <property type="project" value="InterPro"/>
</dbReference>
<feature type="domain" description="DNA polymerase helix-hairpin-helix motif" evidence="1">
    <location>
        <begin position="139"/>
        <end position="222"/>
    </location>
</feature>
<dbReference type="Gene3D" id="1.10.150.870">
    <property type="match status" value="1"/>
</dbReference>
<dbReference type="Pfam" id="PF17657">
    <property type="entry name" value="DNA_pol3_finger"/>
    <property type="match status" value="1"/>
</dbReference>
<sequence length="258" mass="29499">HPFLRPALKETLGVMVFQEQLSQAAMHLAGFDPAEADTLRKVVSKKHKEKKLRDFYTRFVQGASERGVSLEVIEDVWQMMMGFDGYSFCKPHSASYTLVAYKSAYLRAHYPAEFMASVISNGGGYYSTFGYISEARRMGLKILPPDINQSEIKYTGRNREIRVGLMQLKEFSREAQELIIHERSKNGPFTGFDDFLLRVGRHLHLQDVRIFIKAGCFDSIASDLSRPSLMWQALRFFGREHQEEKAPTLFSTPTDLSP</sequence>
<evidence type="ECO:0000259" key="1">
    <source>
        <dbReference type="Pfam" id="PF14579"/>
    </source>
</evidence>
<comment type="caution">
    <text evidence="3">The sequence shown here is derived from an EMBL/GenBank/DDBJ whole genome shotgun (WGS) entry which is preliminary data.</text>
</comment>
<dbReference type="AlphaFoldDB" id="X1JU27"/>
<feature type="domain" description="DNA polymerase III alpha subunit finger" evidence="2">
    <location>
        <begin position="1"/>
        <end position="67"/>
    </location>
</feature>
<feature type="non-terminal residue" evidence="3">
    <location>
        <position position="258"/>
    </location>
</feature>
<dbReference type="Pfam" id="PF14579">
    <property type="entry name" value="HHH_6"/>
    <property type="match status" value="1"/>
</dbReference>
<protein>
    <recommendedName>
        <fullName evidence="4">DNA polymerase helix-hairpin-helix motif domain-containing protein</fullName>
    </recommendedName>
</protein>
<accession>X1JU27</accession>
<dbReference type="GO" id="GO:0006260">
    <property type="term" value="P:DNA replication"/>
    <property type="evidence" value="ECO:0007669"/>
    <property type="project" value="InterPro"/>
</dbReference>
<feature type="non-terminal residue" evidence="3">
    <location>
        <position position="1"/>
    </location>
</feature>
<dbReference type="InterPro" id="IPR040982">
    <property type="entry name" value="DNA_pol3_finger"/>
</dbReference>
<name>X1JU27_9ZZZZ</name>
<gene>
    <name evidence="3" type="ORF">S03H2_53346</name>
</gene>
<dbReference type="EMBL" id="BARU01033951">
    <property type="protein sequence ID" value="GAH73313.1"/>
    <property type="molecule type" value="Genomic_DNA"/>
</dbReference>